<dbReference type="AlphaFoldDB" id="A0A8C2RC36"/>
<sequence length="164" mass="18790">MTRWRCSRQTEDADMLTGDEQVWKEVQESLKKIEELKAHWKWEQVLAMCQSIISSNAERLPDINIYQLKVLDCAMDACINLGLLEEALFYGIRTMEPYRKRLGPHPDLLNMPTSLVGGERKQYDVLVWEPAGRVSARYPGTVTHSALPWACSAVPSRLRVTQTL</sequence>
<dbReference type="FunFam" id="1.25.40.970:FF:000003">
    <property type="entry name" value="Histone-lysine N-methyltransferase SMYD3"/>
    <property type="match status" value="1"/>
</dbReference>
<proteinExistence type="predicted"/>
<evidence type="ECO:0000313" key="1">
    <source>
        <dbReference type="Ensembl" id="ENSCHIP00010026675.1"/>
    </source>
</evidence>
<reference evidence="1" key="2">
    <citation type="submission" date="2025-08" db="UniProtKB">
        <authorList>
            <consortium name="Ensembl"/>
        </authorList>
    </citation>
    <scope>IDENTIFICATION</scope>
</reference>
<organism evidence="1">
    <name type="scientific">Capra hircus</name>
    <name type="common">Goat</name>
    <dbReference type="NCBI Taxonomy" id="9925"/>
    <lineage>
        <taxon>Eukaryota</taxon>
        <taxon>Metazoa</taxon>
        <taxon>Chordata</taxon>
        <taxon>Craniata</taxon>
        <taxon>Vertebrata</taxon>
        <taxon>Euteleostomi</taxon>
        <taxon>Mammalia</taxon>
        <taxon>Eutheria</taxon>
        <taxon>Laurasiatheria</taxon>
        <taxon>Artiodactyla</taxon>
        <taxon>Ruminantia</taxon>
        <taxon>Pecora</taxon>
        <taxon>Bovidae</taxon>
        <taxon>Caprinae</taxon>
        <taxon>Capra</taxon>
    </lineage>
</organism>
<name>A0A8C2RC36_CAPHI</name>
<accession>A0A8C2RC36</accession>
<dbReference type="Gene3D" id="1.25.40.970">
    <property type="match status" value="1"/>
</dbReference>
<reference evidence="1" key="1">
    <citation type="submission" date="2019-03" db="EMBL/GenBank/DDBJ databases">
        <title>Genome sequencing and reference-guided assembly of Black Bengal Goat (Capra hircus).</title>
        <authorList>
            <person name="Siddiki A.Z."/>
            <person name="Baten A."/>
            <person name="Billah M."/>
            <person name="Alam M.A.U."/>
            <person name="Shawrob K.S.M."/>
            <person name="Saha S."/>
            <person name="Chowdhury M."/>
            <person name="Rahman A.H."/>
            <person name="Stear M."/>
            <person name="Miah G."/>
            <person name="Das G.B."/>
            <person name="Hossain M.M."/>
            <person name="Kumkum M."/>
            <person name="Islam M.S."/>
            <person name="Mollah A.M."/>
            <person name="Ahsan A."/>
            <person name="Tusar F."/>
            <person name="Khan M.K.I."/>
        </authorList>
    </citation>
    <scope>NUCLEOTIDE SEQUENCE [LARGE SCALE GENOMIC DNA]</scope>
</reference>
<protein>
    <submittedName>
        <fullName evidence="1">Uncharacterized protein</fullName>
    </submittedName>
</protein>
<dbReference type="Ensembl" id="ENSCHIT00010037648.1">
    <property type="protein sequence ID" value="ENSCHIP00010026675.1"/>
    <property type="gene ID" value="ENSCHIG00010019861.1"/>
</dbReference>